<protein>
    <submittedName>
        <fullName evidence="1">Uncharacterized protein</fullName>
    </submittedName>
</protein>
<dbReference type="OrthoDB" id="2147808at2759"/>
<reference evidence="1 2" key="1">
    <citation type="submission" date="2016-08" db="EMBL/GenBank/DDBJ databases">
        <title>A Parts List for Fungal Cellulosomes Revealed by Comparative Genomics.</title>
        <authorList>
            <consortium name="DOE Joint Genome Institute"/>
            <person name="Haitjema C.H."/>
            <person name="Gilmore S.P."/>
            <person name="Henske J.K."/>
            <person name="Solomon K.V."/>
            <person name="De Groot R."/>
            <person name="Kuo A."/>
            <person name="Mondo S.J."/>
            <person name="Salamov A.A."/>
            <person name="Labutti K."/>
            <person name="Zhao Z."/>
            <person name="Chiniquy J."/>
            <person name="Barry K."/>
            <person name="Brewer H.M."/>
            <person name="Purvine S.O."/>
            <person name="Wright A.T."/>
            <person name="Boxma B."/>
            <person name="Van Alen T."/>
            <person name="Hackstein J.H."/>
            <person name="Baker S.E."/>
            <person name="Grigoriev I.V."/>
            <person name="O'Malley M.A."/>
        </authorList>
    </citation>
    <scope>NUCLEOTIDE SEQUENCE [LARGE SCALE GENOMIC DNA]</scope>
    <source>
        <strain evidence="1 2">G1</strain>
    </source>
</reference>
<organism evidence="1 2">
    <name type="scientific">Neocallimastix californiae</name>
    <dbReference type="NCBI Taxonomy" id="1754190"/>
    <lineage>
        <taxon>Eukaryota</taxon>
        <taxon>Fungi</taxon>
        <taxon>Fungi incertae sedis</taxon>
        <taxon>Chytridiomycota</taxon>
        <taxon>Chytridiomycota incertae sedis</taxon>
        <taxon>Neocallimastigomycetes</taxon>
        <taxon>Neocallimastigales</taxon>
        <taxon>Neocallimastigaceae</taxon>
        <taxon>Neocallimastix</taxon>
    </lineage>
</organism>
<dbReference type="Proteomes" id="UP000193920">
    <property type="component" value="Unassembled WGS sequence"/>
</dbReference>
<proteinExistence type="predicted"/>
<sequence length="417" mass="46237">MDTGSYSSGSGKSSPLISNTLEQSGIETNNEGIALSQYQDELQNKKRGGETHTVSPYHMTKRIKYGNTDDSLSMLMQTAINNNNISNASIPSEMEFIEGGENNLGIREQMRYITSILENLYRKVHNIENQLYKIDIITNHLEILESKIYLLSTNKNDPKIDDKKKKSAINDTLFNSSTSSKTLSLAKNVFLNKINGSITPNSVSKLVSSSLDTIGVNNLKNPIQLSPKSRGRVQFFEDTFGLKLNLTGKLDPDFNSPSTKISDDIILLPETMENIRQFKKDFESYLTPKSLERINEFEAQYAKSNPNTLNNEIFKTVNALGTTSGIASSTNLDNTTNLNTTTVQPSDSMNIDPNETIDQHINENLNKTVEDTVTTTTTNDDISNSVSASASSITINSELKEKKSIKIEMDDTSKNAI</sequence>
<evidence type="ECO:0000313" key="1">
    <source>
        <dbReference type="EMBL" id="ORY80163.1"/>
    </source>
</evidence>
<keyword evidence="2" id="KW-1185">Reference proteome</keyword>
<dbReference type="STRING" id="1754190.A0A1Y2F8G6"/>
<evidence type="ECO:0000313" key="2">
    <source>
        <dbReference type="Proteomes" id="UP000193920"/>
    </source>
</evidence>
<dbReference type="AlphaFoldDB" id="A0A1Y2F8G6"/>
<accession>A0A1Y2F8G6</accession>
<name>A0A1Y2F8G6_9FUNG</name>
<dbReference type="EMBL" id="MCOG01000013">
    <property type="protein sequence ID" value="ORY80163.1"/>
    <property type="molecule type" value="Genomic_DNA"/>
</dbReference>
<comment type="caution">
    <text evidence="1">The sequence shown here is derived from an EMBL/GenBank/DDBJ whole genome shotgun (WGS) entry which is preliminary data.</text>
</comment>
<gene>
    <name evidence="1" type="ORF">LY90DRAFT_500544</name>
</gene>